<dbReference type="CDD" id="cd02440">
    <property type="entry name" value="AdoMet_MTases"/>
    <property type="match status" value="1"/>
</dbReference>
<evidence type="ECO:0000256" key="1">
    <source>
        <dbReference type="ARBA" id="ARBA00022603"/>
    </source>
</evidence>
<dbReference type="GO" id="GO:0005739">
    <property type="term" value="C:mitochondrion"/>
    <property type="evidence" value="ECO:0007669"/>
    <property type="project" value="TreeGrafter"/>
</dbReference>
<proteinExistence type="predicted"/>
<dbReference type="PANTHER" id="PTHR13090:SF1">
    <property type="entry name" value="ARGININE-HYDROXYLASE NDUFAF5, MITOCHONDRIAL"/>
    <property type="match status" value="1"/>
</dbReference>
<dbReference type="Pfam" id="PF08241">
    <property type="entry name" value="Methyltransf_11"/>
    <property type="match status" value="1"/>
</dbReference>
<dbReference type="Gene3D" id="3.40.50.150">
    <property type="entry name" value="Vaccinia Virus protein VP39"/>
    <property type="match status" value="1"/>
</dbReference>
<dbReference type="GO" id="GO:0032259">
    <property type="term" value="P:methylation"/>
    <property type="evidence" value="ECO:0007669"/>
    <property type="project" value="UniProtKB-KW"/>
</dbReference>
<dbReference type="OMA" id="QCCTRIR"/>
<sequence length="419" mass="47864">MYLFRSINIKYKNVEICKRFYSSSSVGGNYNKMNIFDSTVKTIQKNNVARLEDSRDYDYLFREVGDRLCDRILDIKDMNKSVYKILDFGSRYGTMNSLLEDKVFKGLGNGTQQVELYMVDTASTLLDRDKYLQDRDGKSVIECKRVLVESLETPLPFEKESFDLVISNLSLHWINDLPGVFSGLKQLLKPNGVFLASLFGEETLSELKDSLYLAEIEREGGFSPHISPFTKISDIGNLLQRARFNLPTIDTEKIQIQYKNAFTLMRDLQNMGENNAILKRRNYTSRDTFMAAASIYENLYGSAEKVPATFQIIYLIGWAPHASQPKPKPRGSATKRFSDLESTLESFKFNDESSSKIQGQEKKKPEDGEKMVDISLDEPIPVTSDFIIKRLDKFGNLHTVNSGENKHSEESVENIDIKK</sequence>
<evidence type="ECO:0000259" key="4">
    <source>
        <dbReference type="Pfam" id="PF08241"/>
    </source>
</evidence>
<protein>
    <recommendedName>
        <fullName evidence="4">Methyltransferase type 11 domain-containing protein</fullName>
    </recommendedName>
</protein>
<reference evidence="5 6" key="1">
    <citation type="submission" date="2015-12" db="EMBL/GenBank/DDBJ databases">
        <title>Dictyostelia acquired genes for synthesis and detection of signals that induce cell-type specialization by lateral gene transfer from prokaryotes.</title>
        <authorList>
            <person name="Gloeckner G."/>
            <person name="Schaap P."/>
        </authorList>
    </citation>
    <scope>NUCLEOTIDE SEQUENCE [LARGE SCALE GENOMIC DNA]</scope>
    <source>
        <strain evidence="5 6">TK</strain>
    </source>
</reference>
<evidence type="ECO:0000256" key="3">
    <source>
        <dbReference type="SAM" id="MobiDB-lite"/>
    </source>
</evidence>
<dbReference type="InterPro" id="IPR013216">
    <property type="entry name" value="Methyltransf_11"/>
</dbReference>
<feature type="compositionally biased region" description="Basic and acidic residues" evidence="3">
    <location>
        <begin position="350"/>
        <end position="372"/>
    </location>
</feature>
<organism evidence="5 6">
    <name type="scientific">Tieghemostelium lacteum</name>
    <name type="common">Slime mold</name>
    <name type="synonym">Dictyostelium lacteum</name>
    <dbReference type="NCBI Taxonomy" id="361077"/>
    <lineage>
        <taxon>Eukaryota</taxon>
        <taxon>Amoebozoa</taxon>
        <taxon>Evosea</taxon>
        <taxon>Eumycetozoa</taxon>
        <taxon>Dictyostelia</taxon>
        <taxon>Dictyosteliales</taxon>
        <taxon>Raperosteliaceae</taxon>
        <taxon>Tieghemostelium</taxon>
    </lineage>
</organism>
<feature type="region of interest" description="Disordered" evidence="3">
    <location>
        <begin position="350"/>
        <end position="375"/>
    </location>
</feature>
<dbReference type="EMBL" id="LODT01000039">
    <property type="protein sequence ID" value="KYQ89852.1"/>
    <property type="molecule type" value="Genomic_DNA"/>
</dbReference>
<feature type="domain" description="Methyltransferase type 11" evidence="4">
    <location>
        <begin position="114"/>
        <end position="195"/>
    </location>
</feature>
<dbReference type="AlphaFoldDB" id="A0A151Z7B5"/>
<dbReference type="OrthoDB" id="16816at2759"/>
<gene>
    <name evidence="5" type="ORF">DLAC_09827</name>
</gene>
<evidence type="ECO:0000313" key="6">
    <source>
        <dbReference type="Proteomes" id="UP000076078"/>
    </source>
</evidence>
<dbReference type="GO" id="GO:0032981">
    <property type="term" value="P:mitochondrial respiratory chain complex I assembly"/>
    <property type="evidence" value="ECO:0007669"/>
    <property type="project" value="TreeGrafter"/>
</dbReference>
<feature type="compositionally biased region" description="Basic and acidic residues" evidence="3">
    <location>
        <begin position="404"/>
        <end position="419"/>
    </location>
</feature>
<keyword evidence="6" id="KW-1185">Reference proteome</keyword>
<dbReference type="PANTHER" id="PTHR13090">
    <property type="entry name" value="ARGININE-HYDROXYLASE NDUFAF5, MITOCHONDRIAL"/>
    <property type="match status" value="1"/>
</dbReference>
<dbReference type="FunCoup" id="A0A151Z7B5">
    <property type="interactions" value="228"/>
</dbReference>
<name>A0A151Z7B5_TIELA</name>
<accession>A0A151Z7B5</accession>
<dbReference type="SUPFAM" id="SSF53335">
    <property type="entry name" value="S-adenosyl-L-methionine-dependent methyltransferases"/>
    <property type="match status" value="1"/>
</dbReference>
<dbReference type="InterPro" id="IPR050602">
    <property type="entry name" value="Malonyl-ACP_OMT"/>
</dbReference>
<dbReference type="InParanoid" id="A0A151Z7B5"/>
<keyword evidence="2" id="KW-0808">Transferase</keyword>
<comment type="caution">
    <text evidence="5">The sequence shown here is derived from an EMBL/GenBank/DDBJ whole genome shotgun (WGS) entry which is preliminary data.</text>
</comment>
<keyword evidence="1" id="KW-0489">Methyltransferase</keyword>
<dbReference type="InterPro" id="IPR029063">
    <property type="entry name" value="SAM-dependent_MTases_sf"/>
</dbReference>
<dbReference type="GO" id="GO:0008757">
    <property type="term" value="F:S-adenosylmethionine-dependent methyltransferase activity"/>
    <property type="evidence" value="ECO:0007669"/>
    <property type="project" value="InterPro"/>
</dbReference>
<evidence type="ECO:0000256" key="2">
    <source>
        <dbReference type="ARBA" id="ARBA00022679"/>
    </source>
</evidence>
<feature type="region of interest" description="Disordered" evidence="3">
    <location>
        <begin position="398"/>
        <end position="419"/>
    </location>
</feature>
<evidence type="ECO:0000313" key="5">
    <source>
        <dbReference type="EMBL" id="KYQ89852.1"/>
    </source>
</evidence>
<dbReference type="Proteomes" id="UP000076078">
    <property type="component" value="Unassembled WGS sequence"/>
</dbReference>
<dbReference type="STRING" id="361077.A0A151Z7B5"/>